<comment type="caution">
    <text evidence="1">The sequence shown here is derived from an EMBL/GenBank/DDBJ whole genome shotgun (WGS) entry which is preliminary data.</text>
</comment>
<protein>
    <submittedName>
        <fullName evidence="1">Uncharacterized protein</fullName>
    </submittedName>
</protein>
<evidence type="ECO:0000313" key="1">
    <source>
        <dbReference type="EMBL" id="KAJ2769866.1"/>
    </source>
</evidence>
<keyword evidence="2" id="KW-1185">Reference proteome</keyword>
<feature type="non-terminal residue" evidence="1">
    <location>
        <position position="1"/>
    </location>
</feature>
<name>A0ACC1JYA0_9FUNG</name>
<proteinExistence type="predicted"/>
<reference evidence="1" key="1">
    <citation type="submission" date="2022-07" db="EMBL/GenBank/DDBJ databases">
        <title>Phylogenomic reconstructions and comparative analyses of Kickxellomycotina fungi.</title>
        <authorList>
            <person name="Reynolds N.K."/>
            <person name="Stajich J.E."/>
            <person name="Barry K."/>
            <person name="Grigoriev I.V."/>
            <person name="Crous P."/>
            <person name="Smith M.E."/>
        </authorList>
    </citation>
    <scope>NUCLEOTIDE SEQUENCE</scope>
    <source>
        <strain evidence="1">CBS 109366</strain>
    </source>
</reference>
<organism evidence="1 2">
    <name type="scientific">Coemansia nantahalensis</name>
    <dbReference type="NCBI Taxonomy" id="2789366"/>
    <lineage>
        <taxon>Eukaryota</taxon>
        <taxon>Fungi</taxon>
        <taxon>Fungi incertae sedis</taxon>
        <taxon>Zoopagomycota</taxon>
        <taxon>Kickxellomycotina</taxon>
        <taxon>Kickxellomycetes</taxon>
        <taxon>Kickxellales</taxon>
        <taxon>Kickxellaceae</taxon>
        <taxon>Coemansia</taxon>
    </lineage>
</organism>
<evidence type="ECO:0000313" key="2">
    <source>
        <dbReference type="Proteomes" id="UP001140234"/>
    </source>
</evidence>
<accession>A0ACC1JYA0</accession>
<sequence>LVTDAGKGAVADADGDVAAVLAAQLEAIDGARTALPWSEAARLSERAARRAVETADRVVGLTRTRALTARLYENQADLKSDEDKQLKKQADTARTQLVGALTAKCRALAFLTTAQARFSATESEASADFVDVATEEGSEELAREYAKAVTELGRWVEKKAQAEDPKFLLATAPLHLARHHYARALRPVLEWLQKAPLLQANAAERRSMAELRDLLLAKLQWAPWTDYFRALAPIESPSAYDTL</sequence>
<dbReference type="Proteomes" id="UP001140234">
    <property type="component" value="Unassembled WGS sequence"/>
</dbReference>
<gene>
    <name evidence="1" type="ORF">IWQ57_002919</name>
</gene>
<dbReference type="EMBL" id="JANBUJ010000847">
    <property type="protein sequence ID" value="KAJ2769866.1"/>
    <property type="molecule type" value="Genomic_DNA"/>
</dbReference>